<evidence type="ECO:0000313" key="3">
    <source>
        <dbReference type="EMBL" id="KAK8835656.1"/>
    </source>
</evidence>
<feature type="coiled-coil region" evidence="1">
    <location>
        <begin position="452"/>
        <end position="479"/>
    </location>
</feature>
<feature type="compositionally biased region" description="Basic and acidic residues" evidence="2">
    <location>
        <begin position="363"/>
        <end position="372"/>
    </location>
</feature>
<evidence type="ECO:0000256" key="2">
    <source>
        <dbReference type="SAM" id="MobiDB-lite"/>
    </source>
</evidence>
<organism evidence="3 4">
    <name type="scientific">Tritrichomonas musculus</name>
    <dbReference type="NCBI Taxonomy" id="1915356"/>
    <lineage>
        <taxon>Eukaryota</taxon>
        <taxon>Metamonada</taxon>
        <taxon>Parabasalia</taxon>
        <taxon>Tritrichomonadida</taxon>
        <taxon>Tritrichomonadidae</taxon>
        <taxon>Tritrichomonas</taxon>
    </lineage>
</organism>
<dbReference type="EMBL" id="JAPFFF010000078">
    <property type="protein sequence ID" value="KAK8835656.1"/>
    <property type="molecule type" value="Genomic_DNA"/>
</dbReference>
<protein>
    <submittedName>
        <fullName evidence="3">Uncharacterized protein</fullName>
    </submittedName>
</protein>
<evidence type="ECO:0000313" key="4">
    <source>
        <dbReference type="Proteomes" id="UP001470230"/>
    </source>
</evidence>
<feature type="region of interest" description="Disordered" evidence="2">
    <location>
        <begin position="349"/>
        <end position="372"/>
    </location>
</feature>
<evidence type="ECO:0000256" key="1">
    <source>
        <dbReference type="SAM" id="Coils"/>
    </source>
</evidence>
<proteinExistence type="predicted"/>
<feature type="coiled-coil region" evidence="1">
    <location>
        <begin position="78"/>
        <end position="105"/>
    </location>
</feature>
<name>A0ABR2GPR0_9EUKA</name>
<comment type="caution">
    <text evidence="3">The sequence shown here is derived from an EMBL/GenBank/DDBJ whole genome shotgun (WGS) entry which is preliminary data.</text>
</comment>
<feature type="coiled-coil region" evidence="1">
    <location>
        <begin position="173"/>
        <end position="200"/>
    </location>
</feature>
<accession>A0ABR2GPR0</accession>
<sequence length="487" mass="57063">MIKKSSDLRKERLEELEEDYNRIQSSAFSFISETEDQFESTITNMNNSSMASSIQIDISARSTQSKAKEMIRSFENLETRYRLEASNLRKELKKIEKRIHYIESLSIPLIFQPTDQLHSSSMQLPSSPNKFGLDDETYDSVFLPDLPKNESFRVDRIENQIKQIEHLLNNDDVDKLEEENQKELQYIIQLEEENKRLRSKNQLNSDSTTMSLSSLTSFSPIQNRSKKYVNDSLRIFPNKKLDSSSRLGSEISFTSKDSINSSRVQKNIDSLISVLNDRRLQYKMDLKETKKREEKLKKYQEKQKEALSKKLNYIEKLKKKLNGAQKYTDAADQVQSNINDSRNKLNRLKEEKEQVKRKNYTNARDKHANSEARRRLNQIKDRVEHKQIENDLKEKELEKRRKIYNDELDVLGKRGKVVEAREKEVANLMGKLSSYGIDFKNKLVESQKELEARNLAASLHKKETRKNTLEQQLVDLLQNASSDVYDD</sequence>
<keyword evidence="4" id="KW-1185">Reference proteome</keyword>
<reference evidence="3 4" key="1">
    <citation type="submission" date="2024-04" db="EMBL/GenBank/DDBJ databases">
        <title>Tritrichomonas musculus Genome.</title>
        <authorList>
            <person name="Alves-Ferreira E."/>
            <person name="Grigg M."/>
            <person name="Lorenzi H."/>
            <person name="Galac M."/>
        </authorList>
    </citation>
    <scope>NUCLEOTIDE SEQUENCE [LARGE SCALE GENOMIC DNA]</scope>
    <source>
        <strain evidence="3 4">EAF2021</strain>
    </source>
</reference>
<gene>
    <name evidence="3" type="ORF">M9Y10_042371</name>
</gene>
<keyword evidence="1" id="KW-0175">Coiled coil</keyword>
<dbReference type="Proteomes" id="UP001470230">
    <property type="component" value="Unassembled WGS sequence"/>
</dbReference>